<dbReference type="NCBIfam" id="TIGR01783">
    <property type="entry name" value="TonB-siderophor"/>
    <property type="match status" value="1"/>
</dbReference>
<evidence type="ECO:0000256" key="3">
    <source>
        <dbReference type="ARBA" id="ARBA00022448"/>
    </source>
</evidence>
<evidence type="ECO:0000256" key="15">
    <source>
        <dbReference type="RuleBase" id="RU003357"/>
    </source>
</evidence>
<evidence type="ECO:0000256" key="2">
    <source>
        <dbReference type="ARBA" id="ARBA00009810"/>
    </source>
</evidence>
<organism evidence="17 18">
    <name type="scientific">Dongia sedimenti</name>
    <dbReference type="NCBI Taxonomy" id="3064282"/>
    <lineage>
        <taxon>Bacteria</taxon>
        <taxon>Pseudomonadati</taxon>
        <taxon>Pseudomonadota</taxon>
        <taxon>Alphaproteobacteria</taxon>
        <taxon>Rhodospirillales</taxon>
        <taxon>Dongiaceae</taxon>
        <taxon>Dongia</taxon>
    </lineage>
</organism>
<comment type="caution">
    <text evidence="17">The sequence shown here is derived from an EMBL/GenBank/DDBJ whole genome shotgun (WGS) entry which is preliminary data.</text>
</comment>
<feature type="domain" description="Secretin/TonB short N-terminal" evidence="16">
    <location>
        <begin position="70"/>
        <end position="121"/>
    </location>
</feature>
<evidence type="ECO:0000256" key="11">
    <source>
        <dbReference type="ARBA" id="ARBA00023136"/>
    </source>
</evidence>
<evidence type="ECO:0000256" key="10">
    <source>
        <dbReference type="ARBA" id="ARBA00023077"/>
    </source>
</evidence>
<evidence type="ECO:0000256" key="7">
    <source>
        <dbReference type="ARBA" id="ARBA00022729"/>
    </source>
</evidence>
<dbReference type="InterPro" id="IPR000531">
    <property type="entry name" value="Beta-barrel_TonB"/>
</dbReference>
<keyword evidence="6 14" id="KW-0812">Transmembrane</keyword>
<dbReference type="RefSeq" id="WP_379957614.1">
    <property type="nucleotide sequence ID" value="NZ_JAUYVI010000005.1"/>
</dbReference>
<reference evidence="18" key="1">
    <citation type="submission" date="2023-08" db="EMBL/GenBank/DDBJ databases">
        <title>Rhodospirillaceae gen. nov., a novel taxon isolated from the Yangtze River Yuezi River estuary sludge.</title>
        <authorList>
            <person name="Ruan L."/>
        </authorList>
    </citation>
    <scope>NUCLEOTIDE SEQUENCE [LARGE SCALE GENOMIC DNA]</scope>
    <source>
        <strain evidence="18">R-7</strain>
    </source>
</reference>
<dbReference type="InterPro" id="IPR011662">
    <property type="entry name" value="Secretin/TonB_short_N"/>
</dbReference>
<dbReference type="Gene3D" id="2.170.130.10">
    <property type="entry name" value="TonB-dependent receptor, plug domain"/>
    <property type="match status" value="1"/>
</dbReference>
<dbReference type="SUPFAM" id="SSF56935">
    <property type="entry name" value="Porins"/>
    <property type="match status" value="1"/>
</dbReference>
<keyword evidence="3 14" id="KW-0813">Transport</keyword>
<dbReference type="InterPro" id="IPR010105">
    <property type="entry name" value="TonB_sidphr_rcpt"/>
</dbReference>
<protein>
    <submittedName>
        <fullName evidence="17">TonB-dependent siderophore receptor</fullName>
    </submittedName>
</protein>
<proteinExistence type="inferred from homology"/>
<keyword evidence="10 15" id="KW-0798">TonB box</keyword>
<evidence type="ECO:0000256" key="6">
    <source>
        <dbReference type="ARBA" id="ARBA00022692"/>
    </source>
</evidence>
<dbReference type="InterPro" id="IPR012910">
    <property type="entry name" value="Plug_dom"/>
</dbReference>
<evidence type="ECO:0000313" key="17">
    <source>
        <dbReference type="EMBL" id="MDQ7249541.1"/>
    </source>
</evidence>
<dbReference type="InterPro" id="IPR036942">
    <property type="entry name" value="Beta-barrel_TonB_sf"/>
</dbReference>
<dbReference type="NCBIfam" id="NF010650">
    <property type="entry name" value="PRK14049.1"/>
    <property type="match status" value="1"/>
</dbReference>
<dbReference type="InterPro" id="IPR039426">
    <property type="entry name" value="TonB-dep_rcpt-like"/>
</dbReference>
<dbReference type="PANTHER" id="PTHR32552:SF68">
    <property type="entry name" value="FERRICHROME OUTER MEMBRANE TRANSPORTER_PHAGE RECEPTOR"/>
    <property type="match status" value="1"/>
</dbReference>
<comment type="similarity">
    <text evidence="2 14 15">Belongs to the TonB-dependent receptor family.</text>
</comment>
<dbReference type="CDD" id="cd01347">
    <property type="entry name" value="ligand_gated_channel"/>
    <property type="match status" value="1"/>
</dbReference>
<dbReference type="SMART" id="SM00965">
    <property type="entry name" value="STN"/>
    <property type="match status" value="1"/>
</dbReference>
<sequence length="814" mass="87804">MRNSREAVRPATITIAISVALALALTIGGLVSAATLGARPAAAQEQLVTVDVPAGALSAGLQRLAVQTGLQIGFDSVLLEGMTTEGLTGRFTAEQALQKLLAGKGLDYRFTDPRTVTLAASAGGQQSQLVTSLPPIEVTAGSGGVIQSKGYTGVSSATGAKTDTPFIETPQSISSVTETQLEDRNPQDLPDAIAYTPGARIDAYGTDPRFDSFFVRGFNVTNTGVFRDNLRQPVAGYGYFVTEPYGIEGISILRGPSSALYGATGAGGLYNVITKRPTDEPQHEVQAQFGSDDRYQGQFDLSGPVSEDKSVLYRVTGLGRVADTEFDSVPDDRAFIAPALTWKPNDNTKMTFLAEYARSMTGGNPAYYNDRYGHVSKFEAGDPAFGDLTHDQGRFGWEFEHTVNDTFTIRQNMRYSIQDIRAEYVYTFNGAQHALDPNLVDRGTGLDDQLLHSVSVDNQVETRVETGPLDHTLLTGVDVTWIDYRYLTGSGAAPALVLSDPNYGESIDTPELTARTDQTQVQTGVYIQDQIRFDDAVILTLGGRHDWVTTDTSNTDLTTSDTDRIKQTDRKFSGRVGLTYKTPFGIAPYASFSTAFSPNVGINNTTGQPFKPTTSVQEEVGIKYLTPDQRVMITAAVFNIDQKNGLFYEVISGVNTQVQRGKLRSQGAEFEATATLGNGLSLTGSYTYTELKIREGTPGTVGNFVSGVPKHMAAGWIHYALPDDSALAGFAFGFGARYIGSNYGDDINSLKNDDRVLFDASASYDLGTLAPKLDGVSFQVNATNLADRRDTTCTSGYCYLDPGRSVIGSLKFDW</sequence>
<keyword evidence="4 14" id="KW-1134">Transmembrane beta strand</keyword>
<keyword evidence="5" id="KW-0410">Iron transport</keyword>
<keyword evidence="7" id="KW-0732">Signal</keyword>
<dbReference type="PROSITE" id="PS52016">
    <property type="entry name" value="TONB_DEPENDENT_REC_3"/>
    <property type="match status" value="1"/>
</dbReference>
<evidence type="ECO:0000313" key="18">
    <source>
        <dbReference type="Proteomes" id="UP001230156"/>
    </source>
</evidence>
<evidence type="ECO:0000256" key="1">
    <source>
        <dbReference type="ARBA" id="ARBA00004571"/>
    </source>
</evidence>
<evidence type="ECO:0000256" key="4">
    <source>
        <dbReference type="ARBA" id="ARBA00022452"/>
    </source>
</evidence>
<dbReference type="PANTHER" id="PTHR32552">
    <property type="entry name" value="FERRICHROME IRON RECEPTOR-RELATED"/>
    <property type="match status" value="1"/>
</dbReference>
<dbReference type="Gene3D" id="3.55.50.30">
    <property type="match status" value="1"/>
</dbReference>
<dbReference type="Gene3D" id="2.40.170.20">
    <property type="entry name" value="TonB-dependent receptor, beta-barrel domain"/>
    <property type="match status" value="1"/>
</dbReference>
<evidence type="ECO:0000256" key="12">
    <source>
        <dbReference type="ARBA" id="ARBA00023170"/>
    </source>
</evidence>
<dbReference type="EMBL" id="JAUYVI010000005">
    <property type="protein sequence ID" value="MDQ7249541.1"/>
    <property type="molecule type" value="Genomic_DNA"/>
</dbReference>
<evidence type="ECO:0000256" key="5">
    <source>
        <dbReference type="ARBA" id="ARBA00022496"/>
    </source>
</evidence>
<keyword evidence="8" id="KW-0408">Iron</keyword>
<evidence type="ECO:0000259" key="16">
    <source>
        <dbReference type="SMART" id="SM00965"/>
    </source>
</evidence>
<comment type="subcellular location">
    <subcellularLocation>
        <location evidence="1 14">Cell outer membrane</location>
        <topology evidence="1 14">Multi-pass membrane protein</topology>
    </subcellularLocation>
</comment>
<keyword evidence="9" id="KW-0406">Ion transport</keyword>
<name>A0ABU0YP91_9PROT</name>
<keyword evidence="18" id="KW-1185">Reference proteome</keyword>
<dbReference type="Pfam" id="PF07660">
    <property type="entry name" value="STN"/>
    <property type="match status" value="1"/>
</dbReference>
<accession>A0ABU0YP91</accession>
<keyword evidence="12 17" id="KW-0675">Receptor</keyword>
<gene>
    <name evidence="17" type="ORF">Q8A70_17770</name>
</gene>
<evidence type="ECO:0000256" key="8">
    <source>
        <dbReference type="ARBA" id="ARBA00023004"/>
    </source>
</evidence>
<evidence type="ECO:0000256" key="13">
    <source>
        <dbReference type="ARBA" id="ARBA00023237"/>
    </source>
</evidence>
<dbReference type="Pfam" id="PF07715">
    <property type="entry name" value="Plug"/>
    <property type="match status" value="1"/>
</dbReference>
<evidence type="ECO:0000256" key="14">
    <source>
        <dbReference type="PROSITE-ProRule" id="PRU01360"/>
    </source>
</evidence>
<dbReference type="Pfam" id="PF00593">
    <property type="entry name" value="TonB_dep_Rec_b-barrel"/>
    <property type="match status" value="1"/>
</dbReference>
<keyword evidence="11 14" id="KW-0472">Membrane</keyword>
<dbReference type="Proteomes" id="UP001230156">
    <property type="component" value="Unassembled WGS sequence"/>
</dbReference>
<keyword evidence="13 14" id="KW-0998">Cell outer membrane</keyword>
<dbReference type="InterPro" id="IPR037066">
    <property type="entry name" value="Plug_dom_sf"/>
</dbReference>
<evidence type="ECO:0000256" key="9">
    <source>
        <dbReference type="ARBA" id="ARBA00023065"/>
    </source>
</evidence>